<gene>
    <name evidence="2" type="ORF">DB30_02504</name>
</gene>
<dbReference type="PANTHER" id="PTHR33171:SF17">
    <property type="entry name" value="LARA-LIKE N-TERMINAL DOMAIN-CONTAINING PROTEIN"/>
    <property type="match status" value="1"/>
</dbReference>
<evidence type="ECO:0000313" key="3">
    <source>
        <dbReference type="Proteomes" id="UP000031599"/>
    </source>
</evidence>
<dbReference type="Gene3D" id="3.40.50.11440">
    <property type="match status" value="1"/>
</dbReference>
<dbReference type="Proteomes" id="UP000031599">
    <property type="component" value="Unassembled WGS sequence"/>
</dbReference>
<dbReference type="InterPro" id="IPR043166">
    <property type="entry name" value="LarA-like_C"/>
</dbReference>
<dbReference type="InterPro" id="IPR018657">
    <property type="entry name" value="LarA-like_N"/>
</dbReference>
<dbReference type="EMBL" id="JMCC02000018">
    <property type="protein sequence ID" value="KIG17881.1"/>
    <property type="molecule type" value="Genomic_DNA"/>
</dbReference>
<dbReference type="PANTHER" id="PTHR33171">
    <property type="entry name" value="LAR_N DOMAIN-CONTAINING PROTEIN"/>
    <property type="match status" value="1"/>
</dbReference>
<dbReference type="AlphaFoldDB" id="A0A0C2D3T0"/>
<reference evidence="2 3" key="1">
    <citation type="submission" date="2014-12" db="EMBL/GenBank/DDBJ databases">
        <title>Genome assembly of Enhygromyxa salina DSM 15201.</title>
        <authorList>
            <person name="Sharma G."/>
            <person name="Subramanian S."/>
        </authorList>
    </citation>
    <scope>NUCLEOTIDE SEQUENCE [LARGE SCALE GENOMIC DNA]</scope>
    <source>
        <strain evidence="2 3">DSM 15201</strain>
    </source>
</reference>
<protein>
    <submittedName>
        <fullName evidence="2">Transcriptional regulator</fullName>
    </submittedName>
</protein>
<dbReference type="Gene3D" id="3.90.226.30">
    <property type="match status" value="1"/>
</dbReference>
<proteinExistence type="predicted"/>
<sequence>MTSPNIVYLDKHSAPRVQFCGDNLIEVDLPVGTRCIYPKPPLEPIKDLDAAIRYAITHPYGCEPLYAKLRPGMKVVIALDDISLPLPPMRTPDARERVLTIVLEMLADHGVEDIELIIALAYHRRLSDAEVERMVGKRIFDRFWPDRLYHHDAEDADAMLELGTTPEGDVVELSRAAVEADLVIYCNINLVPMDGGHKSVGVGLCGGKTLAAHHNPYVTRETASYMQPEKSHMQGIFDRIGRLVNEKVDIFHIETTLNNRMFDRNLDFLGKNPDEYTTREKLALRAVLFALDKCPAGLREEIFTRYPAPYGVTGVFAGATEPTHKRTIAKCYEQYCVEVDGQADIQVTGIPYISPYNVHAFLNPLLVQVMAQGYLHNLHRNKPLLKQGGTLIITHPCSDRFDHDQHASYVEFFHKLLPQTRDAIELHKRFEKEFSRNPAYIRMYRTGIAYHPNHPFYMWYWGERGRAWQGRCIVVGADNEYVPEILGYETAPNMTEAIRMAKETAPRDPQITSINFAPIMMTDVR</sequence>
<dbReference type="InterPro" id="IPR048068">
    <property type="entry name" value="LarA-like"/>
</dbReference>
<evidence type="ECO:0000259" key="1">
    <source>
        <dbReference type="Pfam" id="PF09861"/>
    </source>
</evidence>
<feature type="domain" description="LarA-like N-terminal" evidence="1">
    <location>
        <begin position="26"/>
        <end position="218"/>
    </location>
</feature>
<dbReference type="RefSeq" id="WP_052547786.1">
    <property type="nucleotide sequence ID" value="NZ_JMCC02000018.1"/>
</dbReference>
<accession>A0A0C2D3T0</accession>
<name>A0A0C2D3T0_9BACT</name>
<dbReference type="Pfam" id="PF09861">
    <property type="entry name" value="Lar_N"/>
    <property type="match status" value="1"/>
</dbReference>
<dbReference type="GO" id="GO:0050043">
    <property type="term" value="F:lactate racemase activity"/>
    <property type="evidence" value="ECO:0007669"/>
    <property type="project" value="InterPro"/>
</dbReference>
<evidence type="ECO:0000313" key="2">
    <source>
        <dbReference type="EMBL" id="KIG17881.1"/>
    </source>
</evidence>
<organism evidence="2 3">
    <name type="scientific">Enhygromyxa salina</name>
    <dbReference type="NCBI Taxonomy" id="215803"/>
    <lineage>
        <taxon>Bacteria</taxon>
        <taxon>Pseudomonadati</taxon>
        <taxon>Myxococcota</taxon>
        <taxon>Polyangia</taxon>
        <taxon>Nannocystales</taxon>
        <taxon>Nannocystaceae</taxon>
        <taxon>Enhygromyxa</taxon>
    </lineage>
</organism>
<comment type="caution">
    <text evidence="2">The sequence shown here is derived from an EMBL/GenBank/DDBJ whole genome shotgun (WGS) entry which is preliminary data.</text>
</comment>